<dbReference type="AlphaFoldDB" id="A0A382H5F7"/>
<name>A0A382H5F7_9ZZZZ</name>
<evidence type="ECO:0000259" key="2">
    <source>
        <dbReference type="Pfam" id="PF20154"/>
    </source>
</evidence>
<evidence type="ECO:0000313" key="3">
    <source>
        <dbReference type="EMBL" id="SVB82528.1"/>
    </source>
</evidence>
<reference evidence="3" key="1">
    <citation type="submission" date="2018-05" db="EMBL/GenBank/DDBJ databases">
        <authorList>
            <person name="Lanie J.A."/>
            <person name="Ng W.-L."/>
            <person name="Kazmierczak K.M."/>
            <person name="Andrzejewski T.M."/>
            <person name="Davidsen T.M."/>
            <person name="Wayne K.J."/>
            <person name="Tettelin H."/>
            <person name="Glass J.I."/>
            <person name="Rusch D."/>
            <person name="Podicherti R."/>
            <person name="Tsui H.-C.T."/>
            <person name="Winkler M.E."/>
        </authorList>
    </citation>
    <scope>NUCLEOTIDE SEQUENCE</scope>
</reference>
<dbReference type="GO" id="GO:0016410">
    <property type="term" value="F:N-acyltransferase activity"/>
    <property type="evidence" value="ECO:0007669"/>
    <property type="project" value="InterPro"/>
</dbReference>
<dbReference type="InterPro" id="IPR045378">
    <property type="entry name" value="LNT_N"/>
</dbReference>
<evidence type="ECO:0000256" key="1">
    <source>
        <dbReference type="SAM" id="Phobius"/>
    </source>
</evidence>
<feature type="non-terminal residue" evidence="3">
    <location>
        <position position="121"/>
    </location>
</feature>
<organism evidence="3">
    <name type="scientific">marine metagenome</name>
    <dbReference type="NCBI Taxonomy" id="408172"/>
    <lineage>
        <taxon>unclassified sequences</taxon>
        <taxon>metagenomes</taxon>
        <taxon>ecological metagenomes</taxon>
    </lineage>
</organism>
<gene>
    <name evidence="3" type="ORF">METZ01_LOCUS235382</name>
</gene>
<dbReference type="InterPro" id="IPR004563">
    <property type="entry name" value="Apolipo_AcylTrfase"/>
</dbReference>
<keyword evidence="1" id="KW-0472">Membrane</keyword>
<accession>A0A382H5F7</accession>
<dbReference type="GO" id="GO:0016020">
    <property type="term" value="C:membrane"/>
    <property type="evidence" value="ECO:0007669"/>
    <property type="project" value="InterPro"/>
</dbReference>
<sequence>MKNRLYSFFAGSLYPFGFAPFDFWPLSLLSLLSLLVLLKDTPLKDSLILGFLYGMGLWSVGVSWVFVSIYYHGNTTIIVALLITLLFILFLSLYNLLFTFMFKKLSIGNNFDIFLAFPVSW</sequence>
<feature type="transmembrane region" description="Helical" evidence="1">
    <location>
        <begin position="12"/>
        <end position="38"/>
    </location>
</feature>
<dbReference type="PANTHER" id="PTHR38686:SF1">
    <property type="entry name" value="APOLIPOPROTEIN N-ACYLTRANSFERASE"/>
    <property type="match status" value="1"/>
</dbReference>
<feature type="transmembrane region" description="Helical" evidence="1">
    <location>
        <begin position="50"/>
        <end position="71"/>
    </location>
</feature>
<keyword evidence="1" id="KW-0812">Transmembrane</keyword>
<proteinExistence type="predicted"/>
<protein>
    <recommendedName>
        <fullName evidence="2">Apolipoprotein N-acyltransferase N-terminal domain-containing protein</fullName>
    </recommendedName>
</protein>
<feature type="domain" description="Apolipoprotein N-acyltransferase N-terminal" evidence="2">
    <location>
        <begin position="10"/>
        <end position="121"/>
    </location>
</feature>
<dbReference type="PANTHER" id="PTHR38686">
    <property type="entry name" value="APOLIPOPROTEIN N-ACYLTRANSFERASE"/>
    <property type="match status" value="1"/>
</dbReference>
<dbReference type="EMBL" id="UINC01059284">
    <property type="protein sequence ID" value="SVB82528.1"/>
    <property type="molecule type" value="Genomic_DNA"/>
</dbReference>
<dbReference type="Pfam" id="PF20154">
    <property type="entry name" value="LNT_N"/>
    <property type="match status" value="1"/>
</dbReference>
<feature type="transmembrane region" description="Helical" evidence="1">
    <location>
        <begin position="77"/>
        <end position="97"/>
    </location>
</feature>
<keyword evidence="1" id="KW-1133">Transmembrane helix</keyword>
<dbReference type="GO" id="GO:0042158">
    <property type="term" value="P:lipoprotein biosynthetic process"/>
    <property type="evidence" value="ECO:0007669"/>
    <property type="project" value="InterPro"/>
</dbReference>